<dbReference type="InterPro" id="IPR022127">
    <property type="entry name" value="STIMATE/YPL162C"/>
</dbReference>
<feature type="transmembrane region" description="Helical" evidence="2">
    <location>
        <begin position="163"/>
        <end position="192"/>
    </location>
</feature>
<dbReference type="OMA" id="EMASTGH"/>
<feature type="transmembrane region" description="Helical" evidence="2">
    <location>
        <begin position="36"/>
        <end position="54"/>
    </location>
</feature>
<dbReference type="Proteomes" id="UP000070544">
    <property type="component" value="Unassembled WGS sequence"/>
</dbReference>
<feature type="transmembrane region" description="Helical" evidence="2">
    <location>
        <begin position="204"/>
        <end position="223"/>
    </location>
</feature>
<feature type="transmembrane region" description="Helical" evidence="2">
    <location>
        <begin position="105"/>
        <end position="128"/>
    </location>
</feature>
<keyword evidence="2" id="KW-1133">Transmembrane helix</keyword>
<keyword evidence="2" id="KW-0812">Transmembrane</keyword>
<feature type="region of interest" description="Disordered" evidence="1">
    <location>
        <begin position="1"/>
        <end position="27"/>
    </location>
</feature>
<reference evidence="3 4" key="1">
    <citation type="journal article" date="2015" name="Genome Biol. Evol.">
        <title>Phylogenomic analyses indicate that early fungi evolved digesting cell walls of algal ancestors of land plants.</title>
        <authorList>
            <person name="Chang Y."/>
            <person name="Wang S."/>
            <person name="Sekimoto S."/>
            <person name="Aerts A.L."/>
            <person name="Choi C."/>
            <person name="Clum A."/>
            <person name="LaButti K.M."/>
            <person name="Lindquist E.A."/>
            <person name="Yee Ngan C."/>
            <person name="Ohm R.A."/>
            <person name="Salamov A.A."/>
            <person name="Grigoriev I.V."/>
            <person name="Spatafora J.W."/>
            <person name="Berbee M.L."/>
        </authorList>
    </citation>
    <scope>NUCLEOTIDE SEQUENCE [LARGE SCALE GENOMIC DNA]</scope>
    <source>
        <strain evidence="3 4">JEL478</strain>
    </source>
</reference>
<dbReference type="OrthoDB" id="431202at2759"/>
<keyword evidence="2" id="KW-0472">Membrane</keyword>
<dbReference type="Pfam" id="PF12400">
    <property type="entry name" value="STIMATE"/>
    <property type="match status" value="1"/>
</dbReference>
<dbReference type="GO" id="GO:0016020">
    <property type="term" value="C:membrane"/>
    <property type="evidence" value="ECO:0007669"/>
    <property type="project" value="TreeGrafter"/>
</dbReference>
<evidence type="ECO:0000256" key="2">
    <source>
        <dbReference type="SAM" id="Phobius"/>
    </source>
</evidence>
<protein>
    <submittedName>
        <fullName evidence="3">Uncharacterized protein</fullName>
    </submittedName>
</protein>
<keyword evidence="4" id="KW-1185">Reference proteome</keyword>
<name>A0A139A2N8_GONPJ</name>
<proteinExistence type="predicted"/>
<feature type="compositionally biased region" description="Pro residues" evidence="1">
    <location>
        <begin position="13"/>
        <end position="25"/>
    </location>
</feature>
<dbReference type="AlphaFoldDB" id="A0A139A2N8"/>
<sequence>MGLWPRVSDLSPAPSPSPSPSPSPPAQENCQLLDDWAIFVQLLLAALAFSTLVYKRHREHPKRPWNIWMLDTSKQVIGQGFMHVSNIVLSWIMGGESKSVSNPCVYYFLNFFIDTTLGVAILALLLFLSHLLLTRLHISDITSGQYGPDATRPSLVAWVKQTVVFLMCLFGVKVVVVLLIGGGGWLVSFGAWVVGWFPNRRLQVLFVMLLIPLVMNVAQFWLVDTVIKHRLRPEEARSILRGSSSGVDVVQDEEAALAPEGVAGVGVRRPKGRGGGAADEGDVYFADGAFGRVSLAAGADEGAPGGDDGGMDPDEETFSPPRGMGGLFAAFGRRQGASYEPLRSSREYGGR</sequence>
<feature type="region of interest" description="Disordered" evidence="1">
    <location>
        <begin position="297"/>
        <end position="327"/>
    </location>
</feature>
<evidence type="ECO:0000256" key="1">
    <source>
        <dbReference type="SAM" id="MobiDB-lite"/>
    </source>
</evidence>
<organism evidence="3 4">
    <name type="scientific">Gonapodya prolifera (strain JEL478)</name>
    <name type="common">Monoblepharis prolifera</name>
    <dbReference type="NCBI Taxonomy" id="1344416"/>
    <lineage>
        <taxon>Eukaryota</taxon>
        <taxon>Fungi</taxon>
        <taxon>Fungi incertae sedis</taxon>
        <taxon>Chytridiomycota</taxon>
        <taxon>Chytridiomycota incertae sedis</taxon>
        <taxon>Monoblepharidomycetes</taxon>
        <taxon>Monoblepharidales</taxon>
        <taxon>Gonapodyaceae</taxon>
        <taxon>Gonapodya</taxon>
    </lineage>
</organism>
<dbReference type="STRING" id="1344416.A0A139A2N8"/>
<evidence type="ECO:0000313" key="4">
    <source>
        <dbReference type="Proteomes" id="UP000070544"/>
    </source>
</evidence>
<dbReference type="EMBL" id="KQ965810">
    <property type="protein sequence ID" value="KXS11050.1"/>
    <property type="molecule type" value="Genomic_DNA"/>
</dbReference>
<accession>A0A139A2N8</accession>
<gene>
    <name evidence="3" type="ORF">M427DRAFT_158615</name>
</gene>
<dbReference type="PANTHER" id="PTHR31735">
    <property type="entry name" value="VACUOLAR MEMBRANE PROTEIN YPL162C"/>
    <property type="match status" value="1"/>
</dbReference>
<dbReference type="PANTHER" id="PTHR31735:SF1">
    <property type="entry name" value="VACUOLAR MEMBRANE PROTEIN YPL162C"/>
    <property type="match status" value="1"/>
</dbReference>
<evidence type="ECO:0000313" key="3">
    <source>
        <dbReference type="EMBL" id="KXS11050.1"/>
    </source>
</evidence>